<evidence type="ECO:0000256" key="12">
    <source>
        <dbReference type="ARBA" id="ARBA00023180"/>
    </source>
</evidence>
<sequence>MVQAEIDKNTDPKSLQVNSSYNTITSLLNQMVGGTMLVLPLLFNQNGIIGGFFNMMITGIIEWRANLIYIDHFKEKEFDYQDTILRILGPKYEKLFKWVKWLYLFFIIMIYFYMIVLQLYDVFLFFFEISHLSTDYFVPPTDKNQFVFDRFSIPYMTLISFAICFGLVSLKNLSFLIVIAGYGVWTIISFVVFILIVFFDQLFSNKNFAHDVSDITLFSWDIGKLAGTGAMAFAVHINTASGVKCNKNQNNNKRDVSIVYLCGFLIYEIIGVLGALGIKSMGCDIESANTITDCFSSTNVATLLVIIIYVSHLISAFPIYYKLSRDGLLVLLFGEKEVSQKTKQMIDIGTLTLFAIIANIPKLSPDDIMSLNGSVCCFFYVYLIPLMMDFQCYHGGNKLMMKIKRSLSTAGFIHGDNRPRFLSTKEQQLKLQHYNEEFERERFLSQAQDKQKVLENAKLNLDSENQQSLISNDEKRQRELDEERQQIEKLKEEAKNKNIDEIQQTEEQIKEERERRGEDKDDEHFEIGRKYSCNNHDEDESNKTAKVIIYSIIGLIGLAILLYEIVIVTEQLIKSFYKKQNE</sequence>
<dbReference type="EMBL" id="LDAU01000027">
    <property type="protein sequence ID" value="KRX10480.1"/>
    <property type="molecule type" value="Genomic_DNA"/>
</dbReference>
<evidence type="ECO:0000256" key="15">
    <source>
        <dbReference type="SAM" id="MobiDB-lite"/>
    </source>
</evidence>
<evidence type="ECO:0000256" key="2">
    <source>
        <dbReference type="ARBA" id="ARBA00004155"/>
    </source>
</evidence>
<keyword evidence="19" id="KW-1185">Reference proteome</keyword>
<protein>
    <recommendedName>
        <fullName evidence="17">Amino acid transporter transmembrane domain-containing protein</fullName>
    </recommendedName>
</protein>
<keyword evidence="7" id="KW-0029">Amino-acid transport</keyword>
<keyword evidence="11" id="KW-1015">Disulfide bond</keyword>
<keyword evidence="3" id="KW-0813">Transport</keyword>
<dbReference type="OrthoDB" id="302047at2759"/>
<evidence type="ECO:0000256" key="3">
    <source>
        <dbReference type="ARBA" id="ARBA00022448"/>
    </source>
</evidence>
<feature type="domain" description="Amino acid transporter transmembrane" evidence="17">
    <location>
        <begin position="22"/>
        <end position="393"/>
    </location>
</feature>
<dbReference type="GO" id="GO:0005765">
    <property type="term" value="C:lysosomal membrane"/>
    <property type="evidence" value="ECO:0007669"/>
    <property type="project" value="UniProtKB-SubCell"/>
</dbReference>
<reference evidence="18 19" key="1">
    <citation type="journal article" date="2015" name="Sci. Rep.">
        <title>Genome of the facultative scuticociliatosis pathogen Pseudocohnilembus persalinus provides insight into its virulence through horizontal gene transfer.</title>
        <authorList>
            <person name="Xiong J."/>
            <person name="Wang G."/>
            <person name="Cheng J."/>
            <person name="Tian M."/>
            <person name="Pan X."/>
            <person name="Warren A."/>
            <person name="Jiang C."/>
            <person name="Yuan D."/>
            <person name="Miao W."/>
        </authorList>
    </citation>
    <scope>NUCLEOTIDE SEQUENCE [LARGE SCALE GENOMIC DNA]</scope>
    <source>
        <strain evidence="18">36N120E</strain>
    </source>
</reference>
<dbReference type="InParanoid" id="A0A0V0R7Y9"/>
<dbReference type="PANTHER" id="PTHR22950:SF244">
    <property type="entry name" value="NEUTRAL AMINO ACID TRANSPORTER 9"/>
    <property type="match status" value="1"/>
</dbReference>
<dbReference type="InterPro" id="IPR013057">
    <property type="entry name" value="AA_transpt_TM"/>
</dbReference>
<dbReference type="PANTHER" id="PTHR22950">
    <property type="entry name" value="AMINO ACID TRANSPORTER"/>
    <property type="match status" value="1"/>
</dbReference>
<keyword evidence="8 16" id="KW-1133">Transmembrane helix</keyword>
<feature type="transmembrane region" description="Helical" evidence="16">
    <location>
        <begin position="175"/>
        <end position="198"/>
    </location>
</feature>
<evidence type="ECO:0000313" key="18">
    <source>
        <dbReference type="EMBL" id="KRX10480.1"/>
    </source>
</evidence>
<organism evidence="18 19">
    <name type="scientific">Pseudocohnilembus persalinus</name>
    <name type="common">Ciliate</name>
    <dbReference type="NCBI Taxonomy" id="266149"/>
    <lineage>
        <taxon>Eukaryota</taxon>
        <taxon>Sar</taxon>
        <taxon>Alveolata</taxon>
        <taxon>Ciliophora</taxon>
        <taxon>Intramacronucleata</taxon>
        <taxon>Oligohymenophorea</taxon>
        <taxon>Scuticociliatia</taxon>
        <taxon>Philasterida</taxon>
        <taxon>Pseudocohnilembidae</taxon>
        <taxon>Pseudocohnilembus</taxon>
    </lineage>
</organism>
<evidence type="ECO:0000256" key="9">
    <source>
        <dbReference type="ARBA" id="ARBA00023053"/>
    </source>
</evidence>
<dbReference type="GO" id="GO:0046872">
    <property type="term" value="F:metal ion binding"/>
    <property type="evidence" value="ECO:0007669"/>
    <property type="project" value="UniProtKB-KW"/>
</dbReference>
<dbReference type="OMA" id="CDIESAN"/>
<gene>
    <name evidence="18" type="ORF">PPERSA_08782</name>
</gene>
<feature type="transmembrane region" description="Helical" evidence="16">
    <location>
        <begin position="368"/>
        <end position="388"/>
    </location>
</feature>
<dbReference type="GO" id="GO:0031902">
    <property type="term" value="C:late endosome membrane"/>
    <property type="evidence" value="ECO:0007669"/>
    <property type="project" value="UniProtKB-SubCell"/>
</dbReference>
<keyword evidence="10 16" id="KW-0472">Membrane</keyword>
<keyword evidence="4 16" id="KW-0812">Transmembrane</keyword>
<evidence type="ECO:0000259" key="17">
    <source>
        <dbReference type="Pfam" id="PF01490"/>
    </source>
</evidence>
<evidence type="ECO:0000256" key="1">
    <source>
        <dbReference type="ARBA" id="ARBA00004107"/>
    </source>
</evidence>
<evidence type="ECO:0000256" key="13">
    <source>
        <dbReference type="ARBA" id="ARBA00023228"/>
    </source>
</evidence>
<feature type="transmembrane region" description="Helical" evidence="16">
    <location>
        <begin position="298"/>
        <end position="323"/>
    </location>
</feature>
<feature type="transmembrane region" description="Helical" evidence="16">
    <location>
        <begin position="547"/>
        <end position="568"/>
    </location>
</feature>
<feature type="region of interest" description="Disordered" evidence="15">
    <location>
        <begin position="507"/>
        <end position="538"/>
    </location>
</feature>
<comment type="similarity">
    <text evidence="14">Belongs to the amino acid/polyamine transporter 2 family. SLC38A9 subfamily.</text>
</comment>
<evidence type="ECO:0000256" key="7">
    <source>
        <dbReference type="ARBA" id="ARBA00022970"/>
    </source>
</evidence>
<dbReference type="AlphaFoldDB" id="A0A0V0R7Y9"/>
<evidence type="ECO:0000256" key="8">
    <source>
        <dbReference type="ARBA" id="ARBA00022989"/>
    </source>
</evidence>
<evidence type="ECO:0000256" key="11">
    <source>
        <dbReference type="ARBA" id="ARBA00023157"/>
    </source>
</evidence>
<evidence type="ECO:0000256" key="14">
    <source>
        <dbReference type="ARBA" id="ARBA00038442"/>
    </source>
</evidence>
<dbReference type="Pfam" id="PF01490">
    <property type="entry name" value="Aa_trans"/>
    <property type="match status" value="1"/>
</dbReference>
<keyword evidence="13" id="KW-0458">Lysosome</keyword>
<proteinExistence type="inferred from homology"/>
<evidence type="ECO:0000256" key="5">
    <source>
        <dbReference type="ARBA" id="ARBA00022723"/>
    </source>
</evidence>
<keyword evidence="6" id="KW-0967">Endosome</keyword>
<keyword evidence="12" id="KW-0325">Glycoprotein</keyword>
<evidence type="ECO:0000256" key="16">
    <source>
        <dbReference type="SAM" id="Phobius"/>
    </source>
</evidence>
<feature type="transmembrane region" description="Helical" evidence="16">
    <location>
        <begin position="147"/>
        <end position="168"/>
    </location>
</feature>
<accession>A0A0V0R7Y9</accession>
<feature type="compositionally biased region" description="Basic and acidic residues" evidence="15">
    <location>
        <begin position="507"/>
        <end position="529"/>
    </location>
</feature>
<feature type="transmembrane region" description="Helical" evidence="16">
    <location>
        <begin position="258"/>
        <end position="278"/>
    </location>
</feature>
<dbReference type="GO" id="GO:0015179">
    <property type="term" value="F:L-amino acid transmembrane transporter activity"/>
    <property type="evidence" value="ECO:0007669"/>
    <property type="project" value="TreeGrafter"/>
</dbReference>
<keyword evidence="9" id="KW-0915">Sodium</keyword>
<keyword evidence="5" id="KW-0479">Metal-binding</keyword>
<evidence type="ECO:0000256" key="4">
    <source>
        <dbReference type="ARBA" id="ARBA00022692"/>
    </source>
</evidence>
<name>A0A0V0R7Y9_PSEPJ</name>
<evidence type="ECO:0000313" key="19">
    <source>
        <dbReference type="Proteomes" id="UP000054937"/>
    </source>
</evidence>
<comment type="subcellular location">
    <subcellularLocation>
        <location evidence="1">Late endosome membrane</location>
        <topology evidence="1">Multi-pass membrane protein</topology>
    </subcellularLocation>
    <subcellularLocation>
        <location evidence="2">Lysosome membrane</location>
        <topology evidence="2">Multi-pass membrane protein</topology>
    </subcellularLocation>
</comment>
<evidence type="ECO:0000256" key="6">
    <source>
        <dbReference type="ARBA" id="ARBA00022753"/>
    </source>
</evidence>
<feature type="transmembrane region" description="Helical" evidence="16">
    <location>
        <begin position="101"/>
        <end position="127"/>
    </location>
</feature>
<evidence type="ECO:0000256" key="10">
    <source>
        <dbReference type="ARBA" id="ARBA00023136"/>
    </source>
</evidence>
<dbReference type="Proteomes" id="UP000054937">
    <property type="component" value="Unassembled WGS sequence"/>
</dbReference>
<comment type="caution">
    <text evidence="18">The sequence shown here is derived from an EMBL/GenBank/DDBJ whole genome shotgun (WGS) entry which is preliminary data.</text>
</comment>